<dbReference type="Proteomes" id="UP000503447">
    <property type="component" value="Chromosome"/>
</dbReference>
<proteinExistence type="predicted"/>
<accession>A0A6M5YPA4</accession>
<evidence type="ECO:0000313" key="3">
    <source>
        <dbReference type="Proteomes" id="UP000503447"/>
    </source>
</evidence>
<reference evidence="3" key="1">
    <citation type="submission" date="2020-05" db="EMBL/GenBank/DDBJ databases">
        <title>Frigoriglobus tundricola gen. nov., sp. nov., a psychrotolerant cellulolytic planctomycete of the family Gemmataceae with two divergent copies of 16S rRNA gene.</title>
        <authorList>
            <person name="Kulichevskaya I.S."/>
            <person name="Ivanova A.A."/>
            <person name="Naumoff D.G."/>
            <person name="Beletsky A.V."/>
            <person name="Rijpstra W.I.C."/>
            <person name="Sinninghe Damste J.S."/>
            <person name="Mardanov A.V."/>
            <person name="Ravin N.V."/>
            <person name="Dedysh S.N."/>
        </authorList>
    </citation>
    <scope>NUCLEOTIDE SEQUENCE [LARGE SCALE GENOMIC DNA]</scope>
    <source>
        <strain evidence="3">PL17</strain>
    </source>
</reference>
<organism evidence="2 3">
    <name type="scientific">Frigoriglobus tundricola</name>
    <dbReference type="NCBI Taxonomy" id="2774151"/>
    <lineage>
        <taxon>Bacteria</taxon>
        <taxon>Pseudomonadati</taxon>
        <taxon>Planctomycetota</taxon>
        <taxon>Planctomycetia</taxon>
        <taxon>Gemmatales</taxon>
        <taxon>Gemmataceae</taxon>
        <taxon>Frigoriglobus</taxon>
    </lineage>
</organism>
<dbReference type="KEGG" id="ftj:FTUN_2652"/>
<feature type="region of interest" description="Disordered" evidence="1">
    <location>
        <begin position="1"/>
        <end position="67"/>
    </location>
</feature>
<evidence type="ECO:0000256" key="1">
    <source>
        <dbReference type="SAM" id="MobiDB-lite"/>
    </source>
</evidence>
<feature type="compositionally biased region" description="Basic and acidic residues" evidence="1">
    <location>
        <begin position="1"/>
        <end position="22"/>
    </location>
</feature>
<evidence type="ECO:0000313" key="2">
    <source>
        <dbReference type="EMBL" id="QJW95113.1"/>
    </source>
</evidence>
<gene>
    <name evidence="2" type="ORF">FTUN_2652</name>
</gene>
<keyword evidence="3" id="KW-1185">Reference proteome</keyword>
<feature type="compositionally biased region" description="Basic and acidic residues" evidence="1">
    <location>
        <begin position="52"/>
        <end position="67"/>
    </location>
</feature>
<sequence>MRNLRDVGEGEEKKKSNAEKKKMPPPVPCESFFGNPLIEKGASRVSFGSHYSPDDERRGWACERHPH</sequence>
<dbReference type="AlphaFoldDB" id="A0A6M5YPA4"/>
<name>A0A6M5YPA4_9BACT</name>
<dbReference type="EMBL" id="CP053452">
    <property type="protein sequence ID" value="QJW95113.1"/>
    <property type="molecule type" value="Genomic_DNA"/>
</dbReference>
<protein>
    <submittedName>
        <fullName evidence="2">Uncharacterized protein</fullName>
    </submittedName>
</protein>